<name>A0A8F2W6E8_CANAR</name>
<dbReference type="Proteomes" id="UP000825438">
    <property type="component" value="Chromosome VII"/>
</dbReference>
<gene>
    <name evidence="8" type="ORF">CA7LBN_004825</name>
</gene>
<dbReference type="InterPro" id="IPR002745">
    <property type="entry name" value="Ptrans_KptA/Tpt1"/>
</dbReference>
<evidence type="ECO:0000256" key="5">
    <source>
        <dbReference type="ARBA" id="ARBA00023027"/>
    </source>
</evidence>
<proteinExistence type="inferred from homology"/>
<dbReference type="SUPFAM" id="SSF56399">
    <property type="entry name" value="ADP-ribosylation"/>
    <property type="match status" value="1"/>
</dbReference>
<evidence type="ECO:0000259" key="7">
    <source>
        <dbReference type="Pfam" id="PF05347"/>
    </source>
</evidence>
<dbReference type="GO" id="GO:0000215">
    <property type="term" value="F:tRNA 2'-phosphotransferase activity"/>
    <property type="evidence" value="ECO:0007669"/>
    <property type="project" value="UniProtKB-EC"/>
</dbReference>
<organism evidence="8">
    <name type="scientific">Candidozyma auris</name>
    <name type="common">Yeast</name>
    <name type="synonym">Candida auris</name>
    <dbReference type="NCBI Taxonomy" id="498019"/>
    <lineage>
        <taxon>Eukaryota</taxon>
        <taxon>Fungi</taxon>
        <taxon>Dikarya</taxon>
        <taxon>Ascomycota</taxon>
        <taxon>Saccharomycotina</taxon>
        <taxon>Pichiomycetes</taxon>
        <taxon>Metschnikowiaceae</taxon>
        <taxon>Candidozyma</taxon>
    </lineage>
</organism>
<comment type="catalytic activity">
    <reaction evidence="6">
        <text>2'-phospho-[ligated tRNA] + NAD(+) = mature tRNA + ADP-alpha-D-ribose 1'',2''-cyclic phosphate + nicotinamide</text>
        <dbReference type="Rhea" id="RHEA:23324"/>
        <dbReference type="Rhea" id="RHEA-COMP:11106"/>
        <dbReference type="Rhea" id="RHEA-COMP:11107"/>
        <dbReference type="ChEBI" id="CHEBI:17154"/>
        <dbReference type="ChEBI" id="CHEBI:57540"/>
        <dbReference type="ChEBI" id="CHEBI:76596"/>
        <dbReference type="ChEBI" id="CHEBI:82883"/>
        <dbReference type="ChEBI" id="CHEBI:85027"/>
        <dbReference type="EC" id="2.7.1.160"/>
    </reaction>
</comment>
<dbReference type="InterPro" id="IPR042080">
    <property type="entry name" value="RNA_2'-PTrans_N"/>
</dbReference>
<dbReference type="EC" id="2.7.1.160" evidence="3"/>
<dbReference type="Gene3D" id="3.20.170.30">
    <property type="match status" value="1"/>
</dbReference>
<comment type="function">
    <text evidence="1">Catalyzes the last step of tRNA splicing, the transfer of the splice junction 2'-phosphate from ligated tRNA to NAD to produce ADP-ribose 1''-2'' cyclic phosphate.</text>
</comment>
<reference evidence="8" key="1">
    <citation type="submission" date="2021-06" db="EMBL/GenBank/DDBJ databases">
        <title>Candida auris outbreak in lebanese hospital.</title>
        <authorList>
            <person name="Finianos M."/>
        </authorList>
    </citation>
    <scope>NUCLEOTIDE SEQUENCE</scope>
    <source>
        <strain evidence="8">CA7LBN</strain>
    </source>
</reference>
<dbReference type="EMBL" id="CP076755">
    <property type="protein sequence ID" value="QWW25921.1"/>
    <property type="molecule type" value="Genomic_DNA"/>
</dbReference>
<evidence type="ECO:0000256" key="3">
    <source>
        <dbReference type="ARBA" id="ARBA00012007"/>
    </source>
</evidence>
<evidence type="ECO:0000256" key="1">
    <source>
        <dbReference type="ARBA" id="ARBA00003343"/>
    </source>
</evidence>
<dbReference type="Gene3D" id="1.10.10.970">
    <property type="entry name" value="RNA 2'-phosphotransferase, Tpt1/KptA family, N-terminal domain"/>
    <property type="match status" value="1"/>
</dbReference>
<dbReference type="InterPro" id="IPR042081">
    <property type="entry name" value="RNA_2'-PTrans_C"/>
</dbReference>
<keyword evidence="5" id="KW-0520">NAD</keyword>
<dbReference type="AlphaFoldDB" id="A0A8F2W6E8"/>
<accession>A0A8F2W6E8</accession>
<evidence type="ECO:0000256" key="2">
    <source>
        <dbReference type="ARBA" id="ARBA00009836"/>
    </source>
</evidence>
<comment type="similarity">
    <text evidence="2">Belongs to the KptA/TPT1 family.</text>
</comment>
<evidence type="ECO:0000256" key="6">
    <source>
        <dbReference type="ARBA" id="ARBA00047949"/>
    </source>
</evidence>
<feature type="domain" description="Complex 1 LYR protein" evidence="7">
    <location>
        <begin position="4"/>
        <end position="58"/>
    </location>
</feature>
<dbReference type="GO" id="GO:0006388">
    <property type="term" value="P:tRNA splicing, via endonucleolytic cleavage and ligation"/>
    <property type="evidence" value="ECO:0007669"/>
    <property type="project" value="TreeGrafter"/>
</dbReference>
<evidence type="ECO:0000256" key="4">
    <source>
        <dbReference type="ARBA" id="ARBA00022679"/>
    </source>
</evidence>
<evidence type="ECO:0000313" key="8">
    <source>
        <dbReference type="EMBL" id="QWW25921.1"/>
    </source>
</evidence>
<dbReference type="GO" id="GO:0034551">
    <property type="term" value="P:mitochondrial respiratory chain complex III assembly"/>
    <property type="evidence" value="ECO:0007669"/>
    <property type="project" value="InterPro"/>
</dbReference>
<dbReference type="GO" id="GO:0005739">
    <property type="term" value="C:mitochondrion"/>
    <property type="evidence" value="ECO:0007669"/>
    <property type="project" value="GOC"/>
</dbReference>
<dbReference type="Pfam" id="PF01885">
    <property type="entry name" value="PTS_2-RNA"/>
    <property type="match status" value="1"/>
</dbReference>
<dbReference type="CDD" id="cd20267">
    <property type="entry name" value="Complex1_LYR_LYRM7"/>
    <property type="match status" value="1"/>
</dbReference>
<dbReference type="PANTHER" id="PTHR12684:SF2">
    <property type="entry name" value="TRNA 2'-PHOSPHOTRANSFERASE 1"/>
    <property type="match status" value="1"/>
</dbReference>
<dbReference type="PANTHER" id="PTHR12684">
    <property type="entry name" value="PUTATIVE PHOSPHOTRANSFERASE"/>
    <property type="match status" value="1"/>
</dbReference>
<dbReference type="InterPro" id="IPR008011">
    <property type="entry name" value="Complex1_LYR_dom"/>
</dbReference>
<sequence>MTKAALQAYRAALRATRVAFNGDEKILRASRMKIREGFDKKRTLANQEEVDKAITDLNEVAKFLVKNIVQAEKQEGDRYFLKFHKGTELGDNATIKQNNKKNMGSLAGAKISKALSYLLRHGAVKENLPIDSRGFVELSAILKHPRIKTHRASAEEIKTIVAENDKKRFTLETREDGKTYICANQGHSLGLVTEENMEPLPYEEMPGNVYHGTFANKLDAIYTRGGLCKMSRNHIHFTSDAEWSHSGIRKSCNVLIYLDLDKCKETGLVFYKSANGVILTRGNDEGIVPVGCFREVKTLRGTLAEEKSAQEQYRQ</sequence>
<protein>
    <recommendedName>
        <fullName evidence="3">2'-phosphotransferase</fullName>
        <ecNumber evidence="3">2.7.1.160</ecNumber>
    </recommendedName>
</protein>
<dbReference type="Pfam" id="PF05347">
    <property type="entry name" value="Complex1_LYR"/>
    <property type="match status" value="1"/>
</dbReference>
<keyword evidence="4" id="KW-0808">Transferase</keyword>
<dbReference type="InterPro" id="IPR045298">
    <property type="entry name" value="Complex1_LYR_LYRM7"/>
</dbReference>